<organism evidence="2 3">
    <name type="scientific">Xanthomonas floridensis</name>
    <dbReference type="NCBI Taxonomy" id="1843580"/>
    <lineage>
        <taxon>Bacteria</taxon>
        <taxon>Pseudomonadati</taxon>
        <taxon>Pseudomonadota</taxon>
        <taxon>Gammaproteobacteria</taxon>
        <taxon>Lysobacterales</taxon>
        <taxon>Lysobacteraceae</taxon>
        <taxon>Xanthomonas</taxon>
    </lineage>
</organism>
<evidence type="ECO:0000313" key="2">
    <source>
        <dbReference type="EMBL" id="OAG69335.1"/>
    </source>
</evidence>
<gene>
    <name evidence="2" type="ORF">A7D17_00505</name>
</gene>
<comment type="caution">
    <text evidence="2">The sequence shown here is derived from an EMBL/GenBank/DDBJ whole genome shotgun (WGS) entry which is preliminary data.</text>
</comment>
<protein>
    <submittedName>
        <fullName evidence="2">Uncharacterized protein</fullName>
    </submittedName>
</protein>
<dbReference type="AlphaFoldDB" id="A0A1A9MGC4"/>
<name>A0A1A9MGC4_9XANT</name>
<reference evidence="2 3" key="1">
    <citation type="submission" date="2016-05" db="EMBL/GenBank/DDBJ databases">
        <title>Pathogenic, phenotypic and molecular characterisation of Xanthomonas nasturtii sp. nov. and Xanthomonas floridensis sp. nov., new species of Xanthomonas associated with watercress production in Florida.</title>
        <authorList>
            <person name="Vicente J.G."/>
            <person name="Rothwell S."/>
            <person name="Holub E.B."/>
            <person name="Studholme D.J."/>
        </authorList>
    </citation>
    <scope>NUCLEOTIDE SEQUENCE [LARGE SCALE GENOMIC DNA]</scope>
    <source>
        <strain evidence="2 3">WHRI 8848</strain>
    </source>
</reference>
<evidence type="ECO:0000313" key="3">
    <source>
        <dbReference type="Proteomes" id="UP000077659"/>
    </source>
</evidence>
<evidence type="ECO:0000256" key="1">
    <source>
        <dbReference type="SAM" id="MobiDB-lite"/>
    </source>
</evidence>
<proteinExistence type="predicted"/>
<accession>A0A1A9MGC4</accession>
<dbReference type="Proteomes" id="UP000077659">
    <property type="component" value="Unassembled WGS sequence"/>
</dbReference>
<sequence length="66" mass="7318">MQGKGRRGAIAGCLEAAPAADAQPIPVIYPSLRWRLFTSHVHTEQRRTRGNEWSADSESLIRQGDT</sequence>
<dbReference type="EMBL" id="LXNG01000001">
    <property type="protein sequence ID" value="OAG69335.1"/>
    <property type="molecule type" value="Genomic_DNA"/>
</dbReference>
<feature type="region of interest" description="Disordered" evidence="1">
    <location>
        <begin position="43"/>
        <end position="66"/>
    </location>
</feature>